<reference evidence="3" key="1">
    <citation type="submission" date="2020-09" db="EMBL/GenBank/DDBJ databases">
        <title>A novel bacterium of genus Paenibacillus, isolated from South China Sea.</title>
        <authorList>
            <person name="Huang H."/>
            <person name="Mo K."/>
            <person name="Hu Y."/>
        </authorList>
    </citation>
    <scope>NUCLEOTIDE SEQUENCE</scope>
    <source>
        <strain evidence="3">IB182496</strain>
    </source>
</reference>
<feature type="domain" description="NAD-dependent epimerase/dehydratase" evidence="2">
    <location>
        <begin position="35"/>
        <end position="211"/>
    </location>
</feature>
<name>A0A927GTY0_9BACL</name>
<dbReference type="InterPro" id="IPR036291">
    <property type="entry name" value="NAD(P)-bd_dom_sf"/>
</dbReference>
<dbReference type="Gene3D" id="3.40.50.720">
    <property type="entry name" value="NAD(P)-binding Rossmann-like Domain"/>
    <property type="match status" value="1"/>
</dbReference>
<evidence type="ECO:0000259" key="2">
    <source>
        <dbReference type="Pfam" id="PF01370"/>
    </source>
</evidence>
<dbReference type="EMBL" id="JACXIZ010000041">
    <property type="protein sequence ID" value="MBD2847560.1"/>
    <property type="molecule type" value="Genomic_DNA"/>
</dbReference>
<keyword evidence="4" id="KW-1185">Reference proteome</keyword>
<dbReference type="SUPFAM" id="SSF51735">
    <property type="entry name" value="NAD(P)-binding Rossmann-fold domains"/>
    <property type="match status" value="1"/>
</dbReference>
<evidence type="ECO:0000256" key="1">
    <source>
        <dbReference type="ARBA" id="ARBA00007637"/>
    </source>
</evidence>
<dbReference type="PANTHER" id="PTHR43000">
    <property type="entry name" value="DTDP-D-GLUCOSE 4,6-DEHYDRATASE-RELATED"/>
    <property type="match status" value="1"/>
</dbReference>
<sequence length="295" mass="34198">MTPTTNEPVKILITAQNSYIGNNFSNWVKDKPQFETAYFSCRDEKWVETDFSKYDVILHVAGIAHIEAKANQESLYYKVNRDLTIQLAQKAKREGVKQFIFLSSMIVFGESNRKNGNIVITRNTQPSPSGFYGDSKLQAEQGILPLHSEHFKVAIIRPPMVYGRNSKGNFPKLAALATKLPIFPKIENQRSMLYIENLCAFIQCLIDHQEHGIFHPQNEEYVNTTELVGLIARVQNKKMIFIKAFNPLVKLFSKRMDRLNKLFGTYKYSKEMSAYRKNYWVYSFKESIWLTERGQ</sequence>
<organism evidence="3 4">
    <name type="scientific">Paenibacillus sabuli</name>
    <dbReference type="NCBI Taxonomy" id="2772509"/>
    <lineage>
        <taxon>Bacteria</taxon>
        <taxon>Bacillati</taxon>
        <taxon>Bacillota</taxon>
        <taxon>Bacilli</taxon>
        <taxon>Bacillales</taxon>
        <taxon>Paenibacillaceae</taxon>
        <taxon>Paenibacillus</taxon>
    </lineage>
</organism>
<dbReference type="AlphaFoldDB" id="A0A927GTY0"/>
<dbReference type="InterPro" id="IPR001509">
    <property type="entry name" value="Epimerase_deHydtase"/>
</dbReference>
<dbReference type="Proteomes" id="UP000621560">
    <property type="component" value="Unassembled WGS sequence"/>
</dbReference>
<evidence type="ECO:0000313" key="3">
    <source>
        <dbReference type="EMBL" id="MBD2847560.1"/>
    </source>
</evidence>
<evidence type="ECO:0000313" key="4">
    <source>
        <dbReference type="Proteomes" id="UP000621560"/>
    </source>
</evidence>
<comment type="similarity">
    <text evidence="1">Belongs to the NAD(P)-dependent epimerase/dehydratase family.</text>
</comment>
<proteinExistence type="inferred from homology"/>
<comment type="caution">
    <text evidence="3">The sequence shown here is derived from an EMBL/GenBank/DDBJ whole genome shotgun (WGS) entry which is preliminary data.</text>
</comment>
<protein>
    <submittedName>
        <fullName evidence="3">NAD-dependent epimerase/dehydratase family protein</fullName>
    </submittedName>
</protein>
<accession>A0A927GTY0</accession>
<dbReference type="RefSeq" id="WP_190920670.1">
    <property type="nucleotide sequence ID" value="NZ_JACXIZ010000041.1"/>
</dbReference>
<dbReference type="Pfam" id="PF01370">
    <property type="entry name" value="Epimerase"/>
    <property type="match status" value="1"/>
</dbReference>
<gene>
    <name evidence="3" type="ORF">IDH44_20410</name>
</gene>